<dbReference type="AlphaFoldDB" id="A0A1E7NGM5"/>
<dbReference type="GO" id="GO:0004521">
    <property type="term" value="F:RNA endonuclease activity"/>
    <property type="evidence" value="ECO:0007669"/>
    <property type="project" value="InterPro"/>
</dbReference>
<dbReference type="GO" id="GO:0016787">
    <property type="term" value="F:hydrolase activity"/>
    <property type="evidence" value="ECO:0007669"/>
    <property type="project" value="UniProtKB-KW"/>
</dbReference>
<evidence type="ECO:0000313" key="5">
    <source>
        <dbReference type="Proteomes" id="UP000037395"/>
    </source>
</evidence>
<protein>
    <submittedName>
        <fullName evidence="4">Ribonuclease</fullName>
    </submittedName>
</protein>
<evidence type="ECO:0000313" key="4">
    <source>
        <dbReference type="EMBL" id="OEV39869.1"/>
    </source>
</evidence>
<keyword evidence="3" id="KW-0732">Signal</keyword>
<dbReference type="SUPFAM" id="SSF53933">
    <property type="entry name" value="Microbial ribonucleases"/>
    <property type="match status" value="1"/>
</dbReference>
<name>A0A1E7NGM5_KITAU</name>
<dbReference type="Proteomes" id="UP000037395">
    <property type="component" value="Unassembled WGS sequence"/>
</dbReference>
<proteinExistence type="predicted"/>
<dbReference type="GO" id="GO:0003723">
    <property type="term" value="F:RNA binding"/>
    <property type="evidence" value="ECO:0007669"/>
    <property type="project" value="InterPro"/>
</dbReference>
<accession>A0A1E7NGM5</accession>
<dbReference type="InterPro" id="IPR000026">
    <property type="entry name" value="N1-like"/>
</dbReference>
<dbReference type="Gene3D" id="3.10.450.30">
    <property type="entry name" value="Microbial ribonucleases"/>
    <property type="match status" value="1"/>
</dbReference>
<dbReference type="InterPro" id="IPR016191">
    <property type="entry name" value="Ribonuclease/ribotoxin"/>
</dbReference>
<evidence type="ECO:0000256" key="3">
    <source>
        <dbReference type="SAM" id="SignalP"/>
    </source>
</evidence>
<feature type="chain" id="PRO_5009199148" evidence="3">
    <location>
        <begin position="35"/>
        <end position="130"/>
    </location>
</feature>
<evidence type="ECO:0000256" key="2">
    <source>
        <dbReference type="ARBA" id="ARBA00022801"/>
    </source>
</evidence>
<feature type="signal peptide" evidence="3">
    <location>
        <begin position="1"/>
        <end position="34"/>
    </location>
</feature>
<sequence>MTRTLRAWKSRAAAVAVLSLATLAPVAVATEAHAAVSGKVCVSALPSQARTTLGLIAKGGPFPYRQDGVVFTNKEGVLPSQRSGYYHEYTVVTPGAPTRGTRRIVTGQRHQEDYYTSDHYATFRLIDFGC</sequence>
<reference evidence="4" key="1">
    <citation type="submission" date="2016-08" db="EMBL/GenBank/DDBJ databases">
        <title>Sequencing, Assembly and Comparative Genomics of S. aureofaciens ATCC 10762.</title>
        <authorList>
            <person name="Gradnigo J.S."/>
            <person name="Johnson N."/>
            <person name="Somerville G.A."/>
        </authorList>
    </citation>
    <scope>NUCLEOTIDE SEQUENCE [LARGE SCALE GENOMIC DNA]</scope>
    <source>
        <strain evidence="4">ATCC 10762</strain>
    </source>
</reference>
<comment type="caution">
    <text evidence="4">The sequence shown here is derived from an EMBL/GenBank/DDBJ whole genome shotgun (WGS) entry which is preliminary data.</text>
</comment>
<evidence type="ECO:0000256" key="1">
    <source>
        <dbReference type="ARBA" id="ARBA00022722"/>
    </source>
</evidence>
<keyword evidence="5" id="KW-1185">Reference proteome</keyword>
<organism evidence="4 5">
    <name type="scientific">Kitasatospora aureofaciens</name>
    <name type="common">Streptomyces aureofaciens</name>
    <dbReference type="NCBI Taxonomy" id="1894"/>
    <lineage>
        <taxon>Bacteria</taxon>
        <taxon>Bacillati</taxon>
        <taxon>Actinomycetota</taxon>
        <taxon>Actinomycetes</taxon>
        <taxon>Kitasatosporales</taxon>
        <taxon>Streptomycetaceae</taxon>
        <taxon>Kitasatospora</taxon>
    </lineage>
</organism>
<keyword evidence="1" id="KW-0540">Nuclease</keyword>
<dbReference type="OrthoDB" id="5326845at2"/>
<gene>
    <name evidence="4" type="ORF">HS99_0003510</name>
</gene>
<dbReference type="EMBL" id="JPRF03000001">
    <property type="protein sequence ID" value="OEV39869.1"/>
    <property type="molecule type" value="Genomic_DNA"/>
</dbReference>
<dbReference type="Pfam" id="PF00545">
    <property type="entry name" value="Ribonuclease"/>
    <property type="match status" value="1"/>
</dbReference>
<keyword evidence="2" id="KW-0378">Hydrolase</keyword>
<dbReference type="RefSeq" id="WP_030550472.1">
    <property type="nucleotide sequence ID" value="NZ_JBEZYR010000013.1"/>
</dbReference>